<dbReference type="EMBL" id="JAQIZZ010000001">
    <property type="protein sequence ID" value="KAJ5556382.1"/>
    <property type="molecule type" value="Genomic_DNA"/>
</dbReference>
<evidence type="ECO:0000313" key="3">
    <source>
        <dbReference type="Proteomes" id="UP001220324"/>
    </source>
</evidence>
<evidence type="ECO:0000256" key="1">
    <source>
        <dbReference type="SAM" id="MobiDB-lite"/>
    </source>
</evidence>
<organism evidence="2 3">
    <name type="scientific">Penicillium frequentans</name>
    <dbReference type="NCBI Taxonomy" id="3151616"/>
    <lineage>
        <taxon>Eukaryota</taxon>
        <taxon>Fungi</taxon>
        <taxon>Dikarya</taxon>
        <taxon>Ascomycota</taxon>
        <taxon>Pezizomycotina</taxon>
        <taxon>Eurotiomycetes</taxon>
        <taxon>Eurotiomycetidae</taxon>
        <taxon>Eurotiales</taxon>
        <taxon>Aspergillaceae</taxon>
        <taxon>Penicillium</taxon>
    </lineage>
</organism>
<protein>
    <submittedName>
        <fullName evidence="2">Uncharacterized protein</fullName>
    </submittedName>
</protein>
<evidence type="ECO:0000313" key="2">
    <source>
        <dbReference type="EMBL" id="KAJ5556382.1"/>
    </source>
</evidence>
<gene>
    <name evidence="2" type="ORF">N7494_000297</name>
</gene>
<name>A0AAD6GLG3_9EURO</name>
<sequence length="109" mass="12342">MTEEVTRLGNDDPFSFRWARGIIIIHSSSMFTQSRSPGLVGRTAVVDVMICQEVGSGFGHNRQQTPSDEPHDCGAEQPGRQWHRIYQGIHAQAPRGCIWACRWDYQPDD</sequence>
<dbReference type="AlphaFoldDB" id="A0AAD6GLG3"/>
<feature type="region of interest" description="Disordered" evidence="1">
    <location>
        <begin position="57"/>
        <end position="76"/>
    </location>
</feature>
<dbReference type="Proteomes" id="UP001220324">
    <property type="component" value="Unassembled WGS sequence"/>
</dbReference>
<reference evidence="2 3" key="1">
    <citation type="journal article" date="2023" name="IMA Fungus">
        <title>Comparative genomic study of the Penicillium genus elucidates a diverse pangenome and 15 lateral gene transfer events.</title>
        <authorList>
            <person name="Petersen C."/>
            <person name="Sorensen T."/>
            <person name="Nielsen M.R."/>
            <person name="Sondergaard T.E."/>
            <person name="Sorensen J.L."/>
            <person name="Fitzpatrick D.A."/>
            <person name="Frisvad J.C."/>
            <person name="Nielsen K.L."/>
        </authorList>
    </citation>
    <scope>NUCLEOTIDE SEQUENCE [LARGE SCALE GENOMIC DNA]</scope>
    <source>
        <strain evidence="2 3">IBT 35679</strain>
    </source>
</reference>
<proteinExistence type="predicted"/>
<comment type="caution">
    <text evidence="2">The sequence shown here is derived from an EMBL/GenBank/DDBJ whole genome shotgun (WGS) entry which is preliminary data.</text>
</comment>
<accession>A0AAD6GLG3</accession>
<keyword evidence="3" id="KW-1185">Reference proteome</keyword>